<keyword evidence="6" id="KW-0479">Metal-binding</keyword>
<accession>K0IF65</accession>
<dbReference type="GeneID" id="13796900"/>
<organism evidence="10 11">
    <name type="scientific">Nitrososphaera gargensis (strain Ga9.2)</name>
    <dbReference type="NCBI Taxonomy" id="1237085"/>
    <lineage>
        <taxon>Archaea</taxon>
        <taxon>Nitrososphaerota</taxon>
        <taxon>Nitrososphaeria</taxon>
        <taxon>Nitrososphaerales</taxon>
        <taxon>Nitrososphaeraceae</taxon>
        <taxon>Nitrososphaera</taxon>
    </lineage>
</organism>
<dbReference type="GO" id="GO:0046656">
    <property type="term" value="P:folic acid biosynthetic process"/>
    <property type="evidence" value="ECO:0007669"/>
    <property type="project" value="UniProtKB-KW"/>
</dbReference>
<dbReference type="KEGG" id="nga:Ngar_c30900"/>
<dbReference type="PANTHER" id="PTHR20941">
    <property type="entry name" value="FOLATE SYNTHESIS PROTEINS"/>
    <property type="match status" value="1"/>
</dbReference>
<dbReference type="InterPro" id="IPR011005">
    <property type="entry name" value="Dihydropteroate_synth-like_sf"/>
</dbReference>
<evidence type="ECO:0000256" key="3">
    <source>
        <dbReference type="ARBA" id="ARBA00004763"/>
    </source>
</evidence>
<dbReference type="AlphaFoldDB" id="K0IF65"/>
<dbReference type="PROSITE" id="PS00793">
    <property type="entry name" value="DHPS_2"/>
    <property type="match status" value="1"/>
</dbReference>
<evidence type="ECO:0000256" key="1">
    <source>
        <dbReference type="ARBA" id="ARBA00000012"/>
    </source>
</evidence>
<dbReference type="RefSeq" id="WP_015020540.1">
    <property type="nucleotide sequence ID" value="NC_018719.1"/>
</dbReference>
<dbReference type="InParanoid" id="K0IF65"/>
<dbReference type="PANTHER" id="PTHR20941:SF1">
    <property type="entry name" value="FOLIC ACID SYNTHESIS PROTEIN FOL1"/>
    <property type="match status" value="1"/>
</dbReference>
<keyword evidence="11" id="KW-1185">Reference proteome</keyword>
<dbReference type="PROSITE" id="PS50972">
    <property type="entry name" value="PTERIN_BINDING"/>
    <property type="match status" value="1"/>
</dbReference>
<feature type="domain" description="Pterin-binding" evidence="9">
    <location>
        <begin position="14"/>
        <end position="272"/>
    </location>
</feature>
<dbReference type="EMBL" id="CP002408">
    <property type="protein sequence ID" value="AFU60006.1"/>
    <property type="molecule type" value="Genomic_DNA"/>
</dbReference>
<dbReference type="InterPro" id="IPR000489">
    <property type="entry name" value="Pterin-binding_dom"/>
</dbReference>
<evidence type="ECO:0000256" key="4">
    <source>
        <dbReference type="ARBA" id="ARBA00012458"/>
    </source>
</evidence>
<comment type="pathway">
    <text evidence="3">Cofactor biosynthesis; tetrahydrofolate biosynthesis; 7,8-dihydrofolate from 2-amino-4-hydroxy-6-hydroxymethyl-7,8-dihydropteridine diphosphate and 4-aminobenzoate: step 1/2.</text>
</comment>
<dbReference type="EC" id="2.5.1.15" evidence="4"/>
<keyword evidence="7" id="KW-0460">Magnesium</keyword>
<dbReference type="Gene3D" id="3.20.20.20">
    <property type="entry name" value="Dihydropteroate synthase-like"/>
    <property type="match status" value="1"/>
</dbReference>
<protein>
    <recommendedName>
        <fullName evidence="4">dihydropteroate synthase</fullName>
        <ecNumber evidence="4">2.5.1.15</ecNumber>
    </recommendedName>
</protein>
<evidence type="ECO:0000256" key="2">
    <source>
        <dbReference type="ARBA" id="ARBA00001946"/>
    </source>
</evidence>
<dbReference type="PATRIC" id="fig|1237085.11.peg.3062"/>
<dbReference type="InterPro" id="IPR045031">
    <property type="entry name" value="DHP_synth-like"/>
</dbReference>
<evidence type="ECO:0000256" key="7">
    <source>
        <dbReference type="ARBA" id="ARBA00022842"/>
    </source>
</evidence>
<sequence length="279" mass="29809">MKIGQVQIGKKLAPKVLGIINASPESFYKGSVKTSEQEIATAARQMQEHGASIIDVGAMSTAPYLETVIPIDEEIRRMKKAIRAVKSACDLPVSADTPRAAVAEEAVAAGADAINDVTGLKYDEKMSDVMTKAGVPAIIGAYSKAPATGRLAGTVKALKESLVIAKQAGIKDVIVDPSIGFFREEGKNPFFTKMTDVPWYARDIEVLSNLDKLAALGPVCVSVSRKSFIGHLLNVQAEDRLVPSIICEAVAVLNGASIIRTHNVRETVRALTMLQLLKP</sequence>
<dbReference type="GO" id="GO:0046654">
    <property type="term" value="P:tetrahydrofolate biosynthetic process"/>
    <property type="evidence" value="ECO:0007669"/>
    <property type="project" value="TreeGrafter"/>
</dbReference>
<dbReference type="Pfam" id="PF00809">
    <property type="entry name" value="Pterin_bind"/>
    <property type="match status" value="1"/>
</dbReference>
<dbReference type="BioCyc" id="CNIT1237085:G1324-3090-MONOMER"/>
<dbReference type="GO" id="GO:0046872">
    <property type="term" value="F:metal ion binding"/>
    <property type="evidence" value="ECO:0007669"/>
    <property type="project" value="UniProtKB-KW"/>
</dbReference>
<proteinExistence type="predicted"/>
<dbReference type="Proteomes" id="UP000008037">
    <property type="component" value="Chromosome"/>
</dbReference>
<comment type="catalytic activity">
    <reaction evidence="1">
        <text>(7,8-dihydropterin-6-yl)methyl diphosphate + 4-aminobenzoate = 7,8-dihydropteroate + diphosphate</text>
        <dbReference type="Rhea" id="RHEA:19949"/>
        <dbReference type="ChEBI" id="CHEBI:17836"/>
        <dbReference type="ChEBI" id="CHEBI:17839"/>
        <dbReference type="ChEBI" id="CHEBI:33019"/>
        <dbReference type="ChEBI" id="CHEBI:72950"/>
        <dbReference type="EC" id="2.5.1.15"/>
    </reaction>
</comment>
<name>K0IF65_NITGG</name>
<dbReference type="HOGENOM" id="CLU_008023_0_2_2"/>
<evidence type="ECO:0000313" key="10">
    <source>
        <dbReference type="EMBL" id="AFU60006.1"/>
    </source>
</evidence>
<dbReference type="GO" id="GO:0004156">
    <property type="term" value="F:dihydropteroate synthase activity"/>
    <property type="evidence" value="ECO:0007669"/>
    <property type="project" value="UniProtKB-EC"/>
</dbReference>
<evidence type="ECO:0000256" key="5">
    <source>
        <dbReference type="ARBA" id="ARBA00022679"/>
    </source>
</evidence>
<keyword evidence="5" id="KW-0808">Transferase</keyword>
<dbReference type="InterPro" id="IPR006390">
    <property type="entry name" value="DHP_synth_dom"/>
</dbReference>
<evidence type="ECO:0000259" key="9">
    <source>
        <dbReference type="PROSITE" id="PS50972"/>
    </source>
</evidence>
<reference evidence="10 11" key="1">
    <citation type="journal article" date="2012" name="Environ. Microbiol.">
        <title>The genome of the ammonia-oxidizing Candidatus Nitrososphaera gargensis: insights into metabolic versatility and environmental adaptations.</title>
        <authorList>
            <person name="Spang A."/>
            <person name="Poehlein A."/>
            <person name="Offre P."/>
            <person name="Zumbragel S."/>
            <person name="Haider S."/>
            <person name="Rychlik N."/>
            <person name="Nowka B."/>
            <person name="Schmeisser C."/>
            <person name="Lebedeva E.V."/>
            <person name="Rattei T."/>
            <person name="Bohm C."/>
            <person name="Schmid M."/>
            <person name="Galushko A."/>
            <person name="Hatzenpichler R."/>
            <person name="Weinmaier T."/>
            <person name="Daniel R."/>
            <person name="Schleper C."/>
            <person name="Spieck E."/>
            <person name="Streit W."/>
            <person name="Wagner M."/>
        </authorList>
    </citation>
    <scope>NUCLEOTIDE SEQUENCE [LARGE SCALE GENOMIC DNA]</scope>
    <source>
        <strain evidence="11">Ga9.2</strain>
    </source>
</reference>
<evidence type="ECO:0000313" key="11">
    <source>
        <dbReference type="Proteomes" id="UP000008037"/>
    </source>
</evidence>
<dbReference type="STRING" id="1237085.Ngar_c30900"/>
<dbReference type="SUPFAM" id="SSF51717">
    <property type="entry name" value="Dihydropteroate synthetase-like"/>
    <property type="match status" value="1"/>
</dbReference>
<dbReference type="NCBIfam" id="TIGR01496">
    <property type="entry name" value="DHPS"/>
    <property type="match status" value="1"/>
</dbReference>
<evidence type="ECO:0000256" key="6">
    <source>
        <dbReference type="ARBA" id="ARBA00022723"/>
    </source>
</evidence>
<comment type="cofactor">
    <cofactor evidence="2">
        <name>Mg(2+)</name>
        <dbReference type="ChEBI" id="CHEBI:18420"/>
    </cofactor>
</comment>
<gene>
    <name evidence="10" type="ordered locus">Ngar_c30900</name>
</gene>
<keyword evidence="8" id="KW-0289">Folate biosynthesis</keyword>
<evidence type="ECO:0000256" key="8">
    <source>
        <dbReference type="ARBA" id="ARBA00022909"/>
    </source>
</evidence>